<sequence>MNERAKELFSRGLTQLGLQLTSAELGKFYLLAAELAKWSRKINLTAIRGDEDIVVKHFLDSLTLLRVIGSKGALLDIGSGGGFPALPVKIVRHDLHVVSVDAVEKKIIFQRHAARLLGLHHFDALHVRGEELAGTYAGHFDWAVSRAFSDIPTFARMALPLVKGTGKIVAMKGRGGKDEVHAAERPLADLGLRVDEVVEFPLPISGDARALVIIERL</sequence>
<feature type="binding site" evidence="6">
    <location>
        <begin position="129"/>
        <end position="130"/>
    </location>
    <ligand>
        <name>S-adenosyl-L-methionine</name>
        <dbReference type="ChEBI" id="CHEBI:59789"/>
    </ligand>
</feature>
<dbReference type="NCBIfam" id="TIGR00138">
    <property type="entry name" value="rsmG_gidB"/>
    <property type="match status" value="1"/>
</dbReference>
<dbReference type="Pfam" id="PF02527">
    <property type="entry name" value="GidB"/>
    <property type="match status" value="1"/>
</dbReference>
<evidence type="ECO:0000256" key="6">
    <source>
        <dbReference type="HAMAP-Rule" id="MF_00074"/>
    </source>
</evidence>
<dbReference type="Gene3D" id="3.40.50.150">
    <property type="entry name" value="Vaccinia Virus protein VP39"/>
    <property type="match status" value="1"/>
</dbReference>
<evidence type="ECO:0000313" key="7">
    <source>
        <dbReference type="EMBL" id="MBT0651774.1"/>
    </source>
</evidence>
<dbReference type="HAMAP" id="MF_00074">
    <property type="entry name" value="16SrRNA_methyltr_G"/>
    <property type="match status" value="1"/>
</dbReference>
<dbReference type="PIRSF" id="PIRSF003078">
    <property type="entry name" value="GidB"/>
    <property type="match status" value="1"/>
</dbReference>
<protein>
    <recommendedName>
        <fullName evidence="6">Ribosomal RNA small subunit methyltransferase G</fullName>
        <ecNumber evidence="6">2.1.1.-</ecNumber>
    </recommendedName>
    <alternativeName>
        <fullName evidence="6">16S rRNA 7-methylguanosine methyltransferase</fullName>
        <shortName evidence="6">16S rRNA m7G methyltransferase</shortName>
    </alternativeName>
</protein>
<evidence type="ECO:0000313" key="8">
    <source>
        <dbReference type="Proteomes" id="UP000756860"/>
    </source>
</evidence>
<dbReference type="GO" id="GO:0032259">
    <property type="term" value="P:methylation"/>
    <property type="evidence" value="ECO:0007669"/>
    <property type="project" value="UniProtKB-KW"/>
</dbReference>
<evidence type="ECO:0000256" key="5">
    <source>
        <dbReference type="ARBA" id="ARBA00022691"/>
    </source>
</evidence>
<keyword evidence="3 6" id="KW-0489">Methyltransferase</keyword>
<name>A0ABS5S8S7_9BACT</name>
<feature type="binding site" evidence="6">
    <location>
        <position position="78"/>
    </location>
    <ligand>
        <name>S-adenosyl-L-methionine</name>
        <dbReference type="ChEBI" id="CHEBI:59789"/>
    </ligand>
</feature>
<gene>
    <name evidence="6 7" type="primary">rsmG</name>
    <name evidence="7" type="ORF">KI810_01775</name>
</gene>
<feature type="binding site" evidence="6">
    <location>
        <position position="146"/>
    </location>
    <ligand>
        <name>S-adenosyl-L-methionine</name>
        <dbReference type="ChEBI" id="CHEBI:59789"/>
    </ligand>
</feature>
<keyword evidence="1 6" id="KW-0963">Cytoplasm</keyword>
<evidence type="ECO:0000256" key="1">
    <source>
        <dbReference type="ARBA" id="ARBA00022490"/>
    </source>
</evidence>
<keyword evidence="2 6" id="KW-0698">rRNA processing</keyword>
<comment type="similarity">
    <text evidence="6">Belongs to the methyltransferase superfamily. RNA methyltransferase RsmG family.</text>
</comment>
<dbReference type="EMBL" id="JAHCVK010000001">
    <property type="protein sequence ID" value="MBT0651774.1"/>
    <property type="molecule type" value="Genomic_DNA"/>
</dbReference>
<evidence type="ECO:0000256" key="2">
    <source>
        <dbReference type="ARBA" id="ARBA00022552"/>
    </source>
</evidence>
<organism evidence="7 8">
    <name type="scientific">Geomobilimonas luticola</name>
    <dbReference type="NCBI Taxonomy" id="1114878"/>
    <lineage>
        <taxon>Bacteria</taxon>
        <taxon>Pseudomonadati</taxon>
        <taxon>Thermodesulfobacteriota</taxon>
        <taxon>Desulfuromonadia</taxon>
        <taxon>Geobacterales</taxon>
        <taxon>Geobacteraceae</taxon>
        <taxon>Geomobilimonas</taxon>
    </lineage>
</organism>
<dbReference type="InterPro" id="IPR029063">
    <property type="entry name" value="SAM-dependent_MTases_sf"/>
</dbReference>
<dbReference type="RefSeq" id="WP_214173769.1">
    <property type="nucleotide sequence ID" value="NZ_JAHCVK010000001.1"/>
</dbReference>
<keyword evidence="8" id="KW-1185">Reference proteome</keyword>
<dbReference type="PANTHER" id="PTHR31760:SF0">
    <property type="entry name" value="S-ADENOSYL-L-METHIONINE-DEPENDENT METHYLTRANSFERASES SUPERFAMILY PROTEIN"/>
    <property type="match status" value="1"/>
</dbReference>
<evidence type="ECO:0000256" key="3">
    <source>
        <dbReference type="ARBA" id="ARBA00022603"/>
    </source>
</evidence>
<dbReference type="SUPFAM" id="SSF53335">
    <property type="entry name" value="S-adenosyl-L-methionine-dependent methyltransferases"/>
    <property type="match status" value="1"/>
</dbReference>
<accession>A0ABS5S8S7</accession>
<comment type="subcellular location">
    <subcellularLocation>
        <location evidence="6">Cytoplasm</location>
    </subcellularLocation>
</comment>
<dbReference type="InterPro" id="IPR003682">
    <property type="entry name" value="rRNA_ssu_MeTfrase_G"/>
</dbReference>
<evidence type="ECO:0000256" key="4">
    <source>
        <dbReference type="ARBA" id="ARBA00022679"/>
    </source>
</evidence>
<keyword evidence="4 6" id="KW-0808">Transferase</keyword>
<keyword evidence="5 6" id="KW-0949">S-adenosyl-L-methionine</keyword>
<comment type="function">
    <text evidence="6">Specifically methylates the N7 position of a guanine in 16S rRNA.</text>
</comment>
<dbReference type="EC" id="2.1.1.-" evidence="6"/>
<comment type="caution">
    <text evidence="7">The sequence shown here is derived from an EMBL/GenBank/DDBJ whole genome shotgun (WGS) entry which is preliminary data.</text>
</comment>
<reference evidence="7 8" key="1">
    <citation type="submission" date="2021-05" db="EMBL/GenBank/DDBJ databases">
        <title>The draft genome of Geobacter luticola JCM 17780.</title>
        <authorList>
            <person name="Xu Z."/>
            <person name="Masuda Y."/>
            <person name="Itoh H."/>
            <person name="Senoo K."/>
        </authorList>
    </citation>
    <scope>NUCLEOTIDE SEQUENCE [LARGE SCALE GENOMIC DNA]</scope>
    <source>
        <strain evidence="7 8">JCM 17780</strain>
    </source>
</reference>
<dbReference type="PANTHER" id="PTHR31760">
    <property type="entry name" value="S-ADENOSYL-L-METHIONINE-DEPENDENT METHYLTRANSFERASES SUPERFAMILY PROTEIN"/>
    <property type="match status" value="1"/>
</dbReference>
<dbReference type="Proteomes" id="UP000756860">
    <property type="component" value="Unassembled WGS sequence"/>
</dbReference>
<dbReference type="GO" id="GO:0008168">
    <property type="term" value="F:methyltransferase activity"/>
    <property type="evidence" value="ECO:0007669"/>
    <property type="project" value="UniProtKB-KW"/>
</dbReference>
<comment type="caution">
    <text evidence="6">Lacks conserved residue(s) required for the propagation of feature annotation.</text>
</comment>
<feature type="binding site" evidence="6">
    <location>
        <position position="83"/>
    </location>
    <ligand>
        <name>S-adenosyl-L-methionine</name>
        <dbReference type="ChEBI" id="CHEBI:59789"/>
    </ligand>
</feature>
<proteinExistence type="inferred from homology"/>